<keyword evidence="4" id="KW-0238">DNA-binding</keyword>
<organism evidence="9 10">
    <name type="scientific">Sphagnum jensenii</name>
    <dbReference type="NCBI Taxonomy" id="128206"/>
    <lineage>
        <taxon>Eukaryota</taxon>
        <taxon>Viridiplantae</taxon>
        <taxon>Streptophyta</taxon>
        <taxon>Embryophyta</taxon>
        <taxon>Bryophyta</taxon>
        <taxon>Sphagnophytina</taxon>
        <taxon>Sphagnopsida</taxon>
        <taxon>Sphagnales</taxon>
        <taxon>Sphagnaceae</taxon>
        <taxon>Sphagnum</taxon>
    </lineage>
</organism>
<evidence type="ECO:0000256" key="3">
    <source>
        <dbReference type="ARBA" id="ARBA00022705"/>
    </source>
</evidence>
<comment type="subcellular location">
    <subcellularLocation>
        <location evidence="1">Nucleus</location>
    </subcellularLocation>
</comment>
<evidence type="ECO:0000256" key="1">
    <source>
        <dbReference type="ARBA" id="ARBA00004123"/>
    </source>
</evidence>
<evidence type="ECO:0000313" key="9">
    <source>
        <dbReference type="EMBL" id="CAK9264441.1"/>
    </source>
</evidence>
<dbReference type="InterPro" id="IPR008721">
    <property type="entry name" value="ORC6_cyclin_first"/>
</dbReference>
<reference evidence="9" key="1">
    <citation type="submission" date="2024-02" db="EMBL/GenBank/DDBJ databases">
        <authorList>
            <consortium name="ELIXIR-Norway"/>
            <consortium name="Elixir Norway"/>
        </authorList>
    </citation>
    <scope>NUCLEOTIDE SEQUENCE</scope>
</reference>
<evidence type="ECO:0000256" key="6">
    <source>
        <dbReference type="SAM" id="MobiDB-lite"/>
    </source>
</evidence>
<proteinExistence type="inferred from homology"/>
<protein>
    <recommendedName>
        <fullName evidence="11">Origin recognition complex subunit 6</fullName>
    </recommendedName>
</protein>
<keyword evidence="10" id="KW-1185">Reference proteome</keyword>
<keyword evidence="5" id="KW-0539">Nucleus</keyword>
<dbReference type="InterPro" id="IPR020529">
    <property type="entry name" value="ORC6_met/pln"/>
</dbReference>
<comment type="similarity">
    <text evidence="2">Belongs to the ORC6 family.</text>
</comment>
<name>A0ABP0WC57_9BRYO</name>
<accession>A0ABP0WC57</accession>
<evidence type="ECO:0000259" key="8">
    <source>
        <dbReference type="Pfam" id="PF21913"/>
    </source>
</evidence>
<feature type="compositionally biased region" description="Acidic residues" evidence="6">
    <location>
        <begin position="224"/>
        <end position="235"/>
    </location>
</feature>
<sequence>MDMKSLRMRLGLAEDVTVVRKAQELLRLSNVHFNASSFGVGEVCKSVLCFELACSVLQVSFNRQKGIRVSGLSEKAYVRSLAAMQNALGLRLKVDIRELAIQFGCVRLINIVHKALETYKQQFVAALPVSRRSSADFSRSVFTAVAFYLSAKKHKLKVDKMKLMEICGTSDTEFGNVATSMLDLCFDILGVEKEKRDPKSIQQNRELLDVIPGKRRHDTVTSDSDSESVDDEDGLEVPDIKRSRVAINSRAYSQWKASIMTARQTSKTTAVPDGYRKPTKQLTLSFVERDSPSTIPCKLPKDCVDALSIQ</sequence>
<evidence type="ECO:0000256" key="4">
    <source>
        <dbReference type="ARBA" id="ARBA00023125"/>
    </source>
</evidence>
<dbReference type="CDD" id="cd11583">
    <property type="entry name" value="Orc6_mid"/>
    <property type="match status" value="1"/>
</dbReference>
<dbReference type="Gene3D" id="1.10.472.10">
    <property type="entry name" value="Cyclin-like"/>
    <property type="match status" value="1"/>
</dbReference>
<evidence type="ECO:0000256" key="5">
    <source>
        <dbReference type="ARBA" id="ARBA00023242"/>
    </source>
</evidence>
<gene>
    <name evidence="9" type="ORF">CSSPJE1EN1_LOCUS9919</name>
</gene>
<dbReference type="Pfam" id="PF05460">
    <property type="entry name" value="ORC6"/>
    <property type="match status" value="1"/>
</dbReference>
<dbReference type="EMBL" id="OZ020111">
    <property type="protein sequence ID" value="CAK9264441.1"/>
    <property type="molecule type" value="Genomic_DNA"/>
</dbReference>
<feature type="region of interest" description="Disordered" evidence="6">
    <location>
        <begin position="213"/>
        <end position="235"/>
    </location>
</feature>
<keyword evidence="3" id="KW-0235">DNA replication</keyword>
<evidence type="ECO:0000259" key="7">
    <source>
        <dbReference type="Pfam" id="PF05460"/>
    </source>
</evidence>
<dbReference type="Proteomes" id="UP001497444">
    <property type="component" value="Chromosome 16"/>
</dbReference>
<dbReference type="Pfam" id="PF21913">
    <property type="entry name" value="ORC6_2nd"/>
    <property type="match status" value="1"/>
</dbReference>
<feature type="domain" description="ORC6 first cyclin-like" evidence="7">
    <location>
        <begin position="8"/>
        <end position="90"/>
    </location>
</feature>
<dbReference type="PANTHER" id="PTHR13394:SF0">
    <property type="entry name" value="ORIGIN RECOGNITION COMPLEX SUBUNIT 6"/>
    <property type="match status" value="1"/>
</dbReference>
<evidence type="ECO:0000313" key="10">
    <source>
        <dbReference type="Proteomes" id="UP001497444"/>
    </source>
</evidence>
<dbReference type="InterPro" id="IPR054113">
    <property type="entry name" value="ORC6_cyclin-like_2nd"/>
</dbReference>
<evidence type="ECO:0008006" key="11">
    <source>
        <dbReference type="Google" id="ProtNLM"/>
    </source>
</evidence>
<evidence type="ECO:0000256" key="2">
    <source>
        <dbReference type="ARBA" id="ARBA00010840"/>
    </source>
</evidence>
<dbReference type="PANTHER" id="PTHR13394">
    <property type="entry name" value="ORIGIN RECOGNITION COMPLEX SUBUNIT 6"/>
    <property type="match status" value="1"/>
</dbReference>
<feature type="domain" description="ORC6 second cyclin-like" evidence="8">
    <location>
        <begin position="94"/>
        <end position="183"/>
    </location>
</feature>